<reference evidence="1" key="1">
    <citation type="journal article" date="2021" name="Microb. Physiol.">
        <title>Proteogenomic Insights into the Physiology of Marine, Sulfate-Reducing, Filamentous Desulfonema limicola and Desulfonema magnum.</title>
        <authorList>
            <person name="Schnaars V."/>
            <person name="Wohlbrand L."/>
            <person name="Scheve S."/>
            <person name="Hinrichs C."/>
            <person name="Reinhardt R."/>
            <person name="Rabus R."/>
        </authorList>
    </citation>
    <scope>NUCLEOTIDE SEQUENCE</scope>
    <source>
        <strain evidence="1">4be13</strain>
    </source>
</reference>
<dbReference type="AlphaFoldDB" id="A0A975BIX5"/>
<evidence type="ECO:0000313" key="2">
    <source>
        <dbReference type="Proteomes" id="UP000663722"/>
    </source>
</evidence>
<evidence type="ECO:0000313" key="1">
    <source>
        <dbReference type="EMBL" id="QTA86178.1"/>
    </source>
</evidence>
<keyword evidence="2" id="KW-1185">Reference proteome</keyword>
<protein>
    <submittedName>
        <fullName evidence="1">Uncharacterized protein</fullName>
    </submittedName>
</protein>
<dbReference type="EMBL" id="CP061800">
    <property type="protein sequence ID" value="QTA86178.1"/>
    <property type="molecule type" value="Genomic_DNA"/>
</dbReference>
<dbReference type="KEGG" id="dmm:dnm_021990"/>
<proteinExistence type="predicted"/>
<dbReference type="Proteomes" id="UP000663722">
    <property type="component" value="Chromosome"/>
</dbReference>
<name>A0A975BIX5_9BACT</name>
<accession>A0A975BIX5</accession>
<gene>
    <name evidence="1" type="ORF">dnm_021990</name>
</gene>
<sequence>MESVLRVRGGGPPDDSARFRALSLSADGYLSSTWLPMSDILV</sequence>
<organism evidence="1 2">
    <name type="scientific">Desulfonema magnum</name>
    <dbReference type="NCBI Taxonomy" id="45655"/>
    <lineage>
        <taxon>Bacteria</taxon>
        <taxon>Pseudomonadati</taxon>
        <taxon>Thermodesulfobacteriota</taxon>
        <taxon>Desulfobacteria</taxon>
        <taxon>Desulfobacterales</taxon>
        <taxon>Desulfococcaceae</taxon>
        <taxon>Desulfonema</taxon>
    </lineage>
</organism>